<dbReference type="GO" id="GO:0003677">
    <property type="term" value="F:DNA binding"/>
    <property type="evidence" value="ECO:0007669"/>
    <property type="project" value="InterPro"/>
</dbReference>
<dbReference type="Proteomes" id="UP000830729">
    <property type="component" value="Chromosome"/>
</dbReference>
<dbReference type="InterPro" id="IPR007050">
    <property type="entry name" value="HTH_bacterioopsin"/>
</dbReference>
<evidence type="ECO:0000256" key="1">
    <source>
        <dbReference type="ARBA" id="ARBA00023015"/>
    </source>
</evidence>
<dbReference type="RefSeq" id="WP_248652131.1">
    <property type="nucleotide sequence ID" value="NZ_CP096659.1"/>
</dbReference>
<dbReference type="InterPro" id="IPR031803">
    <property type="entry name" value="BAT_GAF/HTH-assoc"/>
</dbReference>
<proteinExistence type="predicted"/>
<feature type="compositionally biased region" description="Basic and acidic residues" evidence="4">
    <location>
        <begin position="194"/>
        <end position="203"/>
    </location>
</feature>
<dbReference type="Gene3D" id="1.10.443.10">
    <property type="entry name" value="Intergrase catalytic core"/>
    <property type="match status" value="1"/>
</dbReference>
<reference evidence="6 7" key="1">
    <citation type="submission" date="2022-04" db="EMBL/GenBank/DDBJ databases">
        <title>Diverse halophilic archaea isolated from saline environments.</title>
        <authorList>
            <person name="Cui H.-L."/>
        </authorList>
    </citation>
    <scope>NUCLEOTIDE SEQUENCE [LARGE SCALE GENOMIC DNA]</scope>
    <source>
        <strain evidence="6 7">XZYJT49</strain>
    </source>
</reference>
<keyword evidence="1" id="KW-0805">Transcription regulation</keyword>
<organism evidence="6 7">
    <name type="scientific">Halorussus limi</name>
    <dbReference type="NCBI Taxonomy" id="2938695"/>
    <lineage>
        <taxon>Archaea</taxon>
        <taxon>Methanobacteriati</taxon>
        <taxon>Methanobacteriota</taxon>
        <taxon>Stenosarchaea group</taxon>
        <taxon>Halobacteria</taxon>
        <taxon>Halobacteriales</taxon>
        <taxon>Haladaptataceae</taxon>
        <taxon>Halorussus</taxon>
    </lineage>
</organism>
<keyword evidence="3" id="KW-0233">DNA recombination</keyword>
<dbReference type="AlphaFoldDB" id="A0A8U0HZW6"/>
<dbReference type="EMBL" id="CP096659">
    <property type="protein sequence ID" value="UPV76094.1"/>
    <property type="molecule type" value="Genomic_DNA"/>
</dbReference>
<evidence type="ECO:0000313" key="6">
    <source>
        <dbReference type="EMBL" id="UPV76094.1"/>
    </source>
</evidence>
<keyword evidence="2" id="KW-0804">Transcription</keyword>
<keyword evidence="7" id="KW-1185">Reference proteome</keyword>
<feature type="region of interest" description="Disordered" evidence="4">
    <location>
        <begin position="569"/>
        <end position="604"/>
    </location>
</feature>
<sequence>MAAESRDEYLTTAEFERLRRRAETYREDLVVALAGRVGLRPSEMTRVRPADLREFERGSEVHHLLAVPEGDGETRDVYVPRAVARDLRKFANANDVARHDPLVGVSARRVQMLVGDVADRTADLRDVTCRDLRQHFAWRLLAEEGVAPRVVQAVGGWQSLQSLAPYLDDPTAAEVVDAFADDSRSAAPRNGFPRRPDARTADSRSDDLLACAGSLGEALADASTTEDAERVACERLADAYRAVWVCDEGGAVRTGAAPEGTDGVPADALDAADRDGEGIADVTVVEAATGGGPLAECSVAVAPLRSSETVHGLLCVASDSFSSADRTFLADAGRRVGRTVTAIARKQLLLADTGVELSLRTTDRGVFLVAASADLGCRFELEGVVPVEDHSLLYFVTASGAAVGDVLERVTDADAVDDARLIRDYGDGALFEFGVSGESLAPMLVERGGTVRELSVESGVADASGVFSRHVDVRRVVEAVEAAFPETDLRSKREVEEPVRSAATVRQTVRDRVTERQRTVLRAAYLAGYFEWPRGSTAEELAASMGVSSPTLHNHLRKAQQKVLDAVFDDPDPHTADEFDASAMGRLGDGRATGDSDATTEDRH</sequence>
<dbReference type="GO" id="GO:0015074">
    <property type="term" value="P:DNA integration"/>
    <property type="evidence" value="ECO:0007669"/>
    <property type="project" value="InterPro"/>
</dbReference>
<dbReference type="GeneID" id="72185248"/>
<feature type="domain" description="Tyr recombinase" evidence="5">
    <location>
        <begin position="5"/>
        <end position="180"/>
    </location>
</feature>
<evidence type="ECO:0000313" key="7">
    <source>
        <dbReference type="Proteomes" id="UP000830729"/>
    </source>
</evidence>
<dbReference type="PROSITE" id="PS51898">
    <property type="entry name" value="TYR_RECOMBINASE"/>
    <property type="match status" value="1"/>
</dbReference>
<protein>
    <submittedName>
        <fullName evidence="6">Helix-turn-helix domain-containing protein</fullName>
    </submittedName>
</protein>
<feature type="compositionally biased region" description="Basic and acidic residues" evidence="4">
    <location>
        <begin position="588"/>
        <end position="604"/>
    </location>
</feature>
<dbReference type="GO" id="GO:0006310">
    <property type="term" value="P:DNA recombination"/>
    <property type="evidence" value="ECO:0007669"/>
    <property type="project" value="UniProtKB-KW"/>
</dbReference>
<evidence type="ECO:0000256" key="3">
    <source>
        <dbReference type="ARBA" id="ARBA00023172"/>
    </source>
</evidence>
<dbReference type="Pfam" id="PF15915">
    <property type="entry name" value="BAT"/>
    <property type="match status" value="1"/>
</dbReference>
<gene>
    <name evidence="6" type="ORF">M0R89_08575</name>
</gene>
<dbReference type="PANTHER" id="PTHR34236:SF1">
    <property type="entry name" value="DIMETHYL SULFOXIDE REDUCTASE TRANSCRIPTIONAL ACTIVATOR"/>
    <property type="match status" value="1"/>
</dbReference>
<dbReference type="InterPro" id="IPR013762">
    <property type="entry name" value="Integrase-like_cat_sf"/>
</dbReference>
<dbReference type="SUPFAM" id="SSF56349">
    <property type="entry name" value="DNA breaking-rejoining enzymes"/>
    <property type="match status" value="1"/>
</dbReference>
<evidence type="ECO:0000256" key="4">
    <source>
        <dbReference type="SAM" id="MobiDB-lite"/>
    </source>
</evidence>
<dbReference type="InterPro" id="IPR002104">
    <property type="entry name" value="Integrase_catalytic"/>
</dbReference>
<dbReference type="InterPro" id="IPR036388">
    <property type="entry name" value="WH-like_DNA-bd_sf"/>
</dbReference>
<name>A0A8U0HZW6_9EURY</name>
<dbReference type="Gene3D" id="1.10.10.10">
    <property type="entry name" value="Winged helix-like DNA-binding domain superfamily/Winged helix DNA-binding domain"/>
    <property type="match status" value="1"/>
</dbReference>
<dbReference type="PANTHER" id="PTHR34236">
    <property type="entry name" value="DIMETHYL SULFOXIDE REDUCTASE TRANSCRIPTIONAL ACTIVATOR"/>
    <property type="match status" value="1"/>
</dbReference>
<dbReference type="InterPro" id="IPR011010">
    <property type="entry name" value="DNA_brk_join_enz"/>
</dbReference>
<dbReference type="Pfam" id="PF04967">
    <property type="entry name" value="HTH_10"/>
    <property type="match status" value="1"/>
</dbReference>
<dbReference type="KEGG" id="halx:M0R89_08575"/>
<evidence type="ECO:0000256" key="2">
    <source>
        <dbReference type="ARBA" id="ARBA00023163"/>
    </source>
</evidence>
<feature type="region of interest" description="Disordered" evidence="4">
    <location>
        <begin position="184"/>
        <end position="203"/>
    </location>
</feature>
<accession>A0A8U0HZW6</accession>
<evidence type="ECO:0000259" key="5">
    <source>
        <dbReference type="PROSITE" id="PS51898"/>
    </source>
</evidence>